<name>A0A8A1LCC0_AJEC8</name>
<dbReference type="VEuPathDB" id="FungiDB:I7I53_07557"/>
<gene>
    <name evidence="1" type="ORF">I7I53_07557</name>
</gene>
<sequence length="110" mass="11826">MKHCTTVSSYLAIIPNHILSRIASGALVPFPFHLICGSPGNVQHLCERVRGAEQSDMACLPRQQRTGCYGGMIVILSSLCSASSCFAHIVSASILSSCSSPRMFSYSTWS</sequence>
<organism evidence="1 2">
    <name type="scientific">Ajellomyces capsulatus (strain H88)</name>
    <name type="common">Darling's disease fungus</name>
    <name type="synonym">Histoplasma capsulatum</name>
    <dbReference type="NCBI Taxonomy" id="544711"/>
    <lineage>
        <taxon>Eukaryota</taxon>
        <taxon>Fungi</taxon>
        <taxon>Dikarya</taxon>
        <taxon>Ascomycota</taxon>
        <taxon>Pezizomycotina</taxon>
        <taxon>Eurotiomycetes</taxon>
        <taxon>Eurotiomycetidae</taxon>
        <taxon>Onygenales</taxon>
        <taxon>Ajellomycetaceae</taxon>
        <taxon>Histoplasma</taxon>
    </lineage>
</organism>
<proteinExistence type="predicted"/>
<evidence type="ECO:0000313" key="2">
    <source>
        <dbReference type="Proteomes" id="UP000663419"/>
    </source>
</evidence>
<reference evidence="1" key="1">
    <citation type="submission" date="2021-01" db="EMBL/GenBank/DDBJ databases">
        <title>Chromosome-level genome assembly of a human fungal pathogen reveals clustering of transcriptionally co-regulated genes.</title>
        <authorList>
            <person name="Voorhies M."/>
            <person name="Cohen S."/>
            <person name="Shea T.P."/>
            <person name="Petrus S."/>
            <person name="Munoz J.F."/>
            <person name="Poplawski S."/>
            <person name="Goldman W.E."/>
            <person name="Michael T."/>
            <person name="Cuomo C.A."/>
            <person name="Sil A."/>
            <person name="Beyhan S."/>
        </authorList>
    </citation>
    <scope>NUCLEOTIDE SEQUENCE</scope>
    <source>
        <strain evidence="1">H88</strain>
    </source>
</reference>
<dbReference type="Proteomes" id="UP000663419">
    <property type="component" value="Chromosome 2"/>
</dbReference>
<dbReference type="AlphaFoldDB" id="A0A8A1LCC0"/>
<protein>
    <submittedName>
        <fullName evidence="1">Uncharacterized protein</fullName>
    </submittedName>
</protein>
<accession>A0A8A1LCC0</accession>
<dbReference type="EMBL" id="CP069103">
    <property type="protein sequence ID" value="QSS52058.1"/>
    <property type="molecule type" value="Genomic_DNA"/>
</dbReference>
<evidence type="ECO:0000313" key="1">
    <source>
        <dbReference type="EMBL" id="QSS52058.1"/>
    </source>
</evidence>